<dbReference type="Proteomes" id="UP000660262">
    <property type="component" value="Unassembled WGS sequence"/>
</dbReference>
<accession>A0A830HXJ1</accession>
<evidence type="ECO:0000313" key="1">
    <source>
        <dbReference type="EMBL" id="GHP09687.1"/>
    </source>
</evidence>
<sequence>MAYNLYQVQMANAWSERVGKEASSAENWWGKYRHMVSGELPPMPTGPAAERYTLNSSLEPVRPDNSLPLPGMEEEKIANVLASLESQVAAEKARRDAMQGDIDRLTALVNGTS</sequence>
<reference evidence="1" key="1">
    <citation type="submission" date="2020-10" db="EMBL/GenBank/DDBJ databases">
        <title>Unveiling of a novel bifunctional photoreceptor, Dualchrome1, isolated from a cosmopolitan green alga.</title>
        <authorList>
            <person name="Suzuki S."/>
            <person name="Kawachi M."/>
        </authorList>
    </citation>
    <scope>NUCLEOTIDE SEQUENCE</scope>
    <source>
        <strain evidence="1">NIES 2893</strain>
    </source>
</reference>
<keyword evidence="2" id="KW-1185">Reference proteome</keyword>
<comment type="caution">
    <text evidence="1">The sequence shown here is derived from an EMBL/GenBank/DDBJ whole genome shotgun (WGS) entry which is preliminary data.</text>
</comment>
<organism evidence="1 2">
    <name type="scientific">Pycnococcus provasolii</name>
    <dbReference type="NCBI Taxonomy" id="41880"/>
    <lineage>
        <taxon>Eukaryota</taxon>
        <taxon>Viridiplantae</taxon>
        <taxon>Chlorophyta</taxon>
        <taxon>Pseudoscourfieldiophyceae</taxon>
        <taxon>Pseudoscourfieldiales</taxon>
        <taxon>Pycnococcaceae</taxon>
        <taxon>Pycnococcus</taxon>
    </lineage>
</organism>
<dbReference type="AlphaFoldDB" id="A0A830HXJ1"/>
<name>A0A830HXJ1_9CHLO</name>
<dbReference type="EMBL" id="BNJQ01000026">
    <property type="protein sequence ID" value="GHP09687.1"/>
    <property type="molecule type" value="Genomic_DNA"/>
</dbReference>
<dbReference type="OrthoDB" id="568009at2759"/>
<proteinExistence type="predicted"/>
<gene>
    <name evidence="1" type="ORF">PPROV_000842200</name>
</gene>
<protein>
    <submittedName>
        <fullName evidence="1">Uncharacterized protein</fullName>
    </submittedName>
</protein>
<evidence type="ECO:0000313" key="2">
    <source>
        <dbReference type="Proteomes" id="UP000660262"/>
    </source>
</evidence>